<keyword evidence="2" id="KW-1185">Reference proteome</keyword>
<name>A0A6G0TYI6_APHGL</name>
<dbReference type="GO" id="GO:0005829">
    <property type="term" value="C:cytosol"/>
    <property type="evidence" value="ECO:0007669"/>
    <property type="project" value="TreeGrafter"/>
</dbReference>
<organism evidence="1 2">
    <name type="scientific">Aphis glycines</name>
    <name type="common">Soybean aphid</name>
    <dbReference type="NCBI Taxonomy" id="307491"/>
    <lineage>
        <taxon>Eukaryota</taxon>
        <taxon>Metazoa</taxon>
        <taxon>Ecdysozoa</taxon>
        <taxon>Arthropoda</taxon>
        <taxon>Hexapoda</taxon>
        <taxon>Insecta</taxon>
        <taxon>Pterygota</taxon>
        <taxon>Neoptera</taxon>
        <taxon>Paraneoptera</taxon>
        <taxon>Hemiptera</taxon>
        <taxon>Sternorrhyncha</taxon>
        <taxon>Aphidomorpha</taxon>
        <taxon>Aphidoidea</taxon>
        <taxon>Aphididae</taxon>
        <taxon>Aphidini</taxon>
        <taxon>Aphis</taxon>
        <taxon>Aphis</taxon>
    </lineage>
</organism>
<evidence type="ECO:0000313" key="1">
    <source>
        <dbReference type="EMBL" id="KAE9541031.1"/>
    </source>
</evidence>
<sequence length="358" mass="41169">MEKLPAKRSLFDTFLEEINDEESVSDFPNNETSIEIEEKIWMEDENSSTNSKNLKAFDDAFETMYGNNEVSSTHIQKLSEEFQENCVHMINTIKTQSELIEIEKSKYNVLENESASTINKLQLEVAKLNFQLKQQSSFSSFIGSILCYYLWKATEISSVIDLILQKDNITNMATFIANILSSFIKSYEYQQMPSIQTKETQFVLQILRILANLTTTKSGCHFFSQVNDGINIVNLIVTLVLCTPPSNNILKNIAYATLYNVSIQFNGYLLMKNSKLIQTLQNDIKVVPTRDNNTILFSLNLLLSLSRKMDKSMYLIFKNEINLQEILKLTKYTETELTARKIFDNINIASKKFTEKSE</sequence>
<dbReference type="AlphaFoldDB" id="A0A6G0TYI6"/>
<accession>A0A6G0TYI6</accession>
<reference evidence="1 2" key="1">
    <citation type="submission" date="2019-08" db="EMBL/GenBank/DDBJ databases">
        <title>The genome of the soybean aphid Biotype 1, its phylome, world population structure and adaptation to the North American continent.</title>
        <authorList>
            <person name="Giordano R."/>
            <person name="Donthu R.K."/>
            <person name="Hernandez A.G."/>
            <person name="Wright C.L."/>
            <person name="Zimin A.V."/>
        </authorList>
    </citation>
    <scope>NUCLEOTIDE SEQUENCE [LARGE SCALE GENOMIC DNA]</scope>
    <source>
        <tissue evidence="1">Whole aphids</tissue>
    </source>
</reference>
<protein>
    <submittedName>
        <fullName evidence="1">Uncharacterized protein</fullName>
    </submittedName>
</protein>
<dbReference type="PANTHER" id="PTHR15434:SF2">
    <property type="entry name" value="HEAT SHOCK FACTOR 2-BINDING PROTEIN"/>
    <property type="match status" value="1"/>
</dbReference>
<dbReference type="EMBL" id="VYZN01000013">
    <property type="protein sequence ID" value="KAE9541031.1"/>
    <property type="molecule type" value="Genomic_DNA"/>
</dbReference>
<evidence type="ECO:0000313" key="2">
    <source>
        <dbReference type="Proteomes" id="UP000475862"/>
    </source>
</evidence>
<dbReference type="InterPro" id="IPR039584">
    <property type="entry name" value="HSF2BP"/>
</dbReference>
<comment type="caution">
    <text evidence="1">The sequence shown here is derived from an EMBL/GenBank/DDBJ whole genome shotgun (WGS) entry which is preliminary data.</text>
</comment>
<dbReference type="OrthoDB" id="10065854at2759"/>
<proteinExistence type="predicted"/>
<dbReference type="Proteomes" id="UP000475862">
    <property type="component" value="Unassembled WGS sequence"/>
</dbReference>
<gene>
    <name evidence="1" type="ORF">AGLY_004276</name>
</gene>
<dbReference type="PANTHER" id="PTHR15434">
    <property type="entry name" value="HEAT SHOCK FACTOR 2-BINDING PROTEIN"/>
    <property type="match status" value="1"/>
</dbReference>